<organism evidence="1 2">
    <name type="scientific">Hymenobacter tibetensis</name>
    <dbReference type="NCBI Taxonomy" id="497967"/>
    <lineage>
        <taxon>Bacteria</taxon>
        <taxon>Pseudomonadati</taxon>
        <taxon>Bacteroidota</taxon>
        <taxon>Cytophagia</taxon>
        <taxon>Cytophagales</taxon>
        <taxon>Hymenobacteraceae</taxon>
        <taxon>Hymenobacter</taxon>
    </lineage>
</organism>
<dbReference type="EMBL" id="CP094669">
    <property type="protein sequence ID" value="UOG74911.1"/>
    <property type="molecule type" value="Genomic_DNA"/>
</dbReference>
<evidence type="ECO:0000313" key="1">
    <source>
        <dbReference type="EMBL" id="UOG74911.1"/>
    </source>
</evidence>
<sequence>MRIYLAVLSLGLALFHEDSLFAQNAEISSVTQTDGSLKKQLEEVFSIHQRLRAQRDSIEAAADPNSPQIKKIHQQIKEADARHLALVESVLTKQGWPTKKQVGHFGGLAAFVTIQQADIAVQEKYLPMIRQATLQGDLSPMGYVYMQDNILVAKGKPQMFGTKTRINSTTKKQEFAPIEDKAHVDERRAAFGLGPLADYAKRLGISYQ</sequence>
<gene>
    <name evidence="1" type="ORF">MTX78_22695</name>
</gene>
<accession>A0ABY4CXW9</accession>
<proteinExistence type="predicted"/>
<reference evidence="1 2" key="1">
    <citation type="submission" date="2022-03" db="EMBL/GenBank/DDBJ databases">
        <title>Hymenobactersp. isolated from the air.</title>
        <authorList>
            <person name="Won M."/>
            <person name="Kwon S.-W."/>
        </authorList>
    </citation>
    <scope>NUCLEOTIDE SEQUENCE [LARGE SCALE GENOMIC DNA]</scope>
    <source>
        <strain evidence="1 2">KACC 21982</strain>
    </source>
</reference>
<keyword evidence="2" id="KW-1185">Reference proteome</keyword>
<name>A0ABY4CXW9_9BACT</name>
<dbReference type="Pfam" id="PF20329">
    <property type="entry name" value="DUF6624"/>
    <property type="match status" value="1"/>
</dbReference>
<evidence type="ECO:0000313" key="2">
    <source>
        <dbReference type="Proteomes" id="UP000831113"/>
    </source>
</evidence>
<dbReference type="Proteomes" id="UP000831113">
    <property type="component" value="Chromosome"/>
</dbReference>
<dbReference type="InterPro" id="IPR046732">
    <property type="entry name" value="DUF6624"/>
</dbReference>
<protein>
    <submittedName>
        <fullName evidence="1">Uncharacterized protein</fullName>
    </submittedName>
</protein>
<dbReference type="RefSeq" id="WP_243798598.1">
    <property type="nucleotide sequence ID" value="NZ_CP094669.1"/>
</dbReference>